<evidence type="ECO:0000313" key="1">
    <source>
        <dbReference type="EMBL" id="QHU09390.1"/>
    </source>
</evidence>
<dbReference type="EMBL" id="MN740712">
    <property type="protein sequence ID" value="QHU09390.1"/>
    <property type="molecule type" value="Genomic_DNA"/>
</dbReference>
<protein>
    <submittedName>
        <fullName evidence="1">Uncharacterized protein</fullName>
    </submittedName>
</protein>
<reference evidence="1" key="1">
    <citation type="journal article" date="2020" name="Nature">
        <title>Giant virus diversity and host interactions through global metagenomics.</title>
        <authorList>
            <person name="Schulz F."/>
            <person name="Roux S."/>
            <person name="Paez-Espino D."/>
            <person name="Jungbluth S."/>
            <person name="Walsh D.A."/>
            <person name="Denef V.J."/>
            <person name="McMahon K.D."/>
            <person name="Konstantinidis K.T."/>
            <person name="Eloe-Fadrosh E.A."/>
            <person name="Kyrpides N.C."/>
            <person name="Woyke T."/>
        </authorList>
    </citation>
    <scope>NUCLEOTIDE SEQUENCE</scope>
    <source>
        <strain evidence="1">GVMAG-S-1074260-58</strain>
    </source>
</reference>
<dbReference type="AlphaFoldDB" id="A0A6C0JXF3"/>
<accession>A0A6C0JXF3</accession>
<name>A0A6C0JXF3_9ZZZZ</name>
<organism evidence="1">
    <name type="scientific">viral metagenome</name>
    <dbReference type="NCBI Taxonomy" id="1070528"/>
    <lineage>
        <taxon>unclassified sequences</taxon>
        <taxon>metagenomes</taxon>
        <taxon>organismal metagenomes</taxon>
    </lineage>
</organism>
<sequence length="92" mass="10976">MNYVPIYRKFTLSCNTFSGFTLRVDVARFNHLNEVVEYVLTSLREHLKELGLDSLLNQLSTLWSLYHIHDYDIETVWLEDNEYYICNHGCNK</sequence>
<proteinExistence type="predicted"/>